<feature type="domain" description="CobW C-terminal" evidence="2">
    <location>
        <begin position="216"/>
        <end position="303"/>
    </location>
</feature>
<evidence type="ECO:0000313" key="3">
    <source>
        <dbReference type="EMBL" id="MEO1766322.1"/>
    </source>
</evidence>
<dbReference type="Pfam" id="PF07683">
    <property type="entry name" value="CobW_C"/>
    <property type="match status" value="1"/>
</dbReference>
<comment type="function">
    <text evidence="1">Zinc chaperone that directly transfers zinc cofactor to target proteins, thereby activating them. Zinc is transferred from the CXCC motif in the GTPase domain to the zinc binding site in target proteins in a process requiring GTP hydrolysis.</text>
</comment>
<evidence type="ECO:0000259" key="2">
    <source>
        <dbReference type="SMART" id="SM00833"/>
    </source>
</evidence>
<dbReference type="InterPro" id="IPR011629">
    <property type="entry name" value="CobW-like_C"/>
</dbReference>
<evidence type="ECO:0000256" key="1">
    <source>
        <dbReference type="ARBA" id="ARBA00045658"/>
    </source>
</evidence>
<dbReference type="Gene3D" id="3.40.50.300">
    <property type="entry name" value="P-loop containing nucleotide triphosphate hydrolases"/>
    <property type="match status" value="1"/>
</dbReference>
<dbReference type="RefSeq" id="WP_347307292.1">
    <property type="nucleotide sequence ID" value="NZ_JBAJEX010000002.1"/>
</dbReference>
<dbReference type="SUPFAM" id="SSF52540">
    <property type="entry name" value="P-loop containing nucleoside triphosphate hydrolases"/>
    <property type="match status" value="1"/>
</dbReference>
<name>A0ABV0ECC6_9BURK</name>
<reference evidence="3 4" key="1">
    <citation type="submission" date="2024-02" db="EMBL/GenBank/DDBJ databases">
        <title>New thermophilic sulfur-oxidizing bacteria from a hot springs of the Uzon caldera (Kamchatka, Russia).</title>
        <authorList>
            <person name="Dukat A.M."/>
            <person name="Elcheninov A.G."/>
            <person name="Frolov E.N."/>
        </authorList>
    </citation>
    <scope>NUCLEOTIDE SEQUENCE [LARGE SCALE GENOMIC DNA]</scope>
    <source>
        <strain evidence="3 4">AK1</strain>
    </source>
</reference>
<keyword evidence="4" id="KW-1185">Reference proteome</keyword>
<sequence length="308" mass="33717">MKIPTNLISGFLGVGKTTAILDLLARKGQSGRWAVLVNEFGQVGIDGARLQASGVMVREVAGGCICCAAQLPLKVALTRLLREVRPERLIIEPTGVGHPAGIIDALRDAWLAPHIELRSVITLVDPQQFADARLQALKTYRDQLALADVLVINRCDLATPAQVQRCLAALEALYPPKLDVACTQQGRLDPDWLDLAYGEVQASWHPAHDEVGCFVSRSLRFEPEVVFHRERLSAWFEALASDARILRAKGVLRVGRDWQDYELAGGQLTVAPITWRRDSRVEVVAQTPAPDWAQIEAALTAARMASPG</sequence>
<organism evidence="3 4">
    <name type="scientific">Thiobacter aerophilum</name>
    <dbReference type="NCBI Taxonomy" id="3121275"/>
    <lineage>
        <taxon>Bacteria</taxon>
        <taxon>Pseudomonadati</taxon>
        <taxon>Pseudomonadota</taxon>
        <taxon>Betaproteobacteria</taxon>
        <taxon>Burkholderiales</taxon>
        <taxon>Thiobacteraceae</taxon>
        <taxon>Thiobacter</taxon>
    </lineage>
</organism>
<evidence type="ECO:0000313" key="4">
    <source>
        <dbReference type="Proteomes" id="UP001482231"/>
    </source>
</evidence>
<dbReference type="InterPro" id="IPR027417">
    <property type="entry name" value="P-loop_NTPase"/>
</dbReference>
<dbReference type="SMART" id="SM00833">
    <property type="entry name" value="CobW_C"/>
    <property type="match status" value="1"/>
</dbReference>
<dbReference type="InterPro" id="IPR051316">
    <property type="entry name" value="Zinc-reg_GTPase_activator"/>
</dbReference>
<dbReference type="EMBL" id="JBAJEX010000002">
    <property type="protein sequence ID" value="MEO1766322.1"/>
    <property type="molecule type" value="Genomic_DNA"/>
</dbReference>
<dbReference type="PANTHER" id="PTHR13748">
    <property type="entry name" value="COBW-RELATED"/>
    <property type="match status" value="1"/>
</dbReference>
<gene>
    <name evidence="3" type="ORF">V6E02_03725</name>
</gene>
<comment type="caution">
    <text evidence="3">The sequence shown here is derived from an EMBL/GenBank/DDBJ whole genome shotgun (WGS) entry which is preliminary data.</text>
</comment>
<dbReference type="Pfam" id="PF02492">
    <property type="entry name" value="cobW"/>
    <property type="match status" value="1"/>
</dbReference>
<dbReference type="Proteomes" id="UP001482231">
    <property type="component" value="Unassembled WGS sequence"/>
</dbReference>
<accession>A0ABV0ECC6</accession>
<dbReference type="InterPro" id="IPR003495">
    <property type="entry name" value="CobW/HypB/UreG_nucleotide-bd"/>
</dbReference>
<dbReference type="PANTHER" id="PTHR13748:SF46">
    <property type="entry name" value="ZINC CHAPERONE YEIR"/>
    <property type="match status" value="1"/>
</dbReference>
<dbReference type="CDD" id="cd03112">
    <property type="entry name" value="CobW-like"/>
    <property type="match status" value="1"/>
</dbReference>
<proteinExistence type="predicted"/>
<protein>
    <submittedName>
        <fullName evidence="3">CobW family GTP-binding protein</fullName>
    </submittedName>
</protein>